<evidence type="ECO:0000313" key="5">
    <source>
        <dbReference type="EMBL" id="NIL22111.1"/>
    </source>
</evidence>
<protein>
    <submittedName>
        <fullName evidence="5">Transcriptional regulator</fullName>
    </submittedName>
</protein>
<dbReference type="GO" id="GO:0003677">
    <property type="term" value="F:DNA binding"/>
    <property type="evidence" value="ECO:0007669"/>
    <property type="project" value="UniProtKB-KW"/>
</dbReference>
<dbReference type="PROSITE" id="PS50943">
    <property type="entry name" value="HTH_CROC1"/>
    <property type="match status" value="1"/>
</dbReference>
<organism evidence="5 6">
    <name type="scientific">Yersinia mollaretii</name>
    <dbReference type="NCBI Taxonomy" id="33060"/>
    <lineage>
        <taxon>Bacteria</taxon>
        <taxon>Pseudomonadati</taxon>
        <taxon>Pseudomonadota</taxon>
        <taxon>Gammaproteobacteria</taxon>
        <taxon>Enterobacterales</taxon>
        <taxon>Yersiniaceae</taxon>
        <taxon>Yersinia</taxon>
    </lineage>
</organism>
<gene>
    <name evidence="5" type="ORF">HB991_06225</name>
</gene>
<keyword evidence="3" id="KW-0804">Transcription</keyword>
<proteinExistence type="predicted"/>
<dbReference type="AlphaFoldDB" id="A0AA44HZB3"/>
<evidence type="ECO:0000256" key="1">
    <source>
        <dbReference type="ARBA" id="ARBA00023015"/>
    </source>
</evidence>
<dbReference type="PANTHER" id="PTHR36511:SF3">
    <property type="entry name" value="ANTITOXIN HIGA-2"/>
    <property type="match status" value="1"/>
</dbReference>
<dbReference type="Gene3D" id="1.10.260.40">
    <property type="entry name" value="lambda repressor-like DNA-binding domains"/>
    <property type="match status" value="1"/>
</dbReference>
<dbReference type="SUPFAM" id="SSF47413">
    <property type="entry name" value="lambda repressor-like DNA-binding domains"/>
    <property type="match status" value="1"/>
</dbReference>
<dbReference type="Pfam" id="PF15731">
    <property type="entry name" value="MqsA_antitoxin"/>
    <property type="match status" value="1"/>
</dbReference>
<dbReference type="InterPro" id="IPR010982">
    <property type="entry name" value="Lambda_DNA-bd_dom_sf"/>
</dbReference>
<dbReference type="EMBL" id="JAASAI010000004">
    <property type="protein sequence ID" value="NIL22111.1"/>
    <property type="molecule type" value="Genomic_DNA"/>
</dbReference>
<evidence type="ECO:0000256" key="3">
    <source>
        <dbReference type="ARBA" id="ARBA00023163"/>
    </source>
</evidence>
<accession>A0AA44HZB3</accession>
<evidence type="ECO:0000256" key="2">
    <source>
        <dbReference type="ARBA" id="ARBA00023125"/>
    </source>
</evidence>
<dbReference type="RefSeq" id="WP_050141911.1">
    <property type="nucleotide sequence ID" value="NZ_CABHYE010000030.1"/>
</dbReference>
<dbReference type="InterPro" id="IPR032758">
    <property type="entry name" value="MqsA/HigA-2"/>
</dbReference>
<dbReference type="PANTHER" id="PTHR36511">
    <property type="entry name" value="MERR FAMILY BACTERIAL REGULATORY PROTEIN"/>
    <property type="match status" value="1"/>
</dbReference>
<reference evidence="5" key="1">
    <citation type="submission" date="2020-03" db="EMBL/GenBank/DDBJ databases">
        <authorList>
            <person name="Kislichkina A."/>
            <person name="Dentovskaya S."/>
            <person name="Shaikhutdinov R."/>
            <person name="Ivanov S."/>
            <person name="Sizova A."/>
            <person name="Solomentsev V."/>
            <person name="Bogun A."/>
        </authorList>
    </citation>
    <scope>NUCLEOTIDE SEQUENCE</scope>
    <source>
        <strain evidence="5">SCPM-O-B-7610</strain>
    </source>
</reference>
<comment type="caution">
    <text evidence="5">The sequence shown here is derived from an EMBL/GenBank/DDBJ whole genome shotgun (WGS) entry which is preliminary data.</text>
</comment>
<dbReference type="InterPro" id="IPR052359">
    <property type="entry name" value="HTH-type_reg/antitoxin"/>
</dbReference>
<sequence>MKKRDLFSELVEGMDAWEEANLGKKTLKTHKVSTESTVTLTSEELRNIRETLNISQALFAHYLQAGTATYQNWEQGRAKPNKQAILLIRMVQKDPHTLHTLAELYAS</sequence>
<keyword evidence="2" id="KW-0238">DNA-binding</keyword>
<dbReference type="InterPro" id="IPR001387">
    <property type="entry name" value="Cro/C1-type_HTH"/>
</dbReference>
<evidence type="ECO:0000313" key="6">
    <source>
        <dbReference type="Proteomes" id="UP000712947"/>
    </source>
</evidence>
<evidence type="ECO:0000259" key="4">
    <source>
        <dbReference type="PROSITE" id="PS50943"/>
    </source>
</evidence>
<feature type="domain" description="HTH cro/C1-type" evidence="4">
    <location>
        <begin position="45"/>
        <end position="88"/>
    </location>
</feature>
<keyword evidence="1" id="KW-0805">Transcription regulation</keyword>
<dbReference type="CDD" id="cd00093">
    <property type="entry name" value="HTH_XRE"/>
    <property type="match status" value="1"/>
</dbReference>
<dbReference type="Proteomes" id="UP000712947">
    <property type="component" value="Unassembled WGS sequence"/>
</dbReference>
<name>A0AA44HZB3_YERMO</name>